<comment type="caution">
    <text evidence="2">The sequence shown here is derived from an EMBL/GenBank/DDBJ whole genome shotgun (WGS) entry which is preliminary data.</text>
</comment>
<dbReference type="SUPFAM" id="SSF56784">
    <property type="entry name" value="HAD-like"/>
    <property type="match status" value="1"/>
</dbReference>
<organism evidence="2 3">
    <name type="scientific">Paraphoma chrysanthemicola</name>
    <dbReference type="NCBI Taxonomy" id="798071"/>
    <lineage>
        <taxon>Eukaryota</taxon>
        <taxon>Fungi</taxon>
        <taxon>Dikarya</taxon>
        <taxon>Ascomycota</taxon>
        <taxon>Pezizomycotina</taxon>
        <taxon>Dothideomycetes</taxon>
        <taxon>Pleosporomycetidae</taxon>
        <taxon>Pleosporales</taxon>
        <taxon>Pleosporineae</taxon>
        <taxon>Phaeosphaeriaceae</taxon>
        <taxon>Paraphoma</taxon>
    </lineage>
</organism>
<reference evidence="2" key="1">
    <citation type="journal article" date="2021" name="Nat. Commun.">
        <title>Genetic determinants of endophytism in the Arabidopsis root mycobiome.</title>
        <authorList>
            <person name="Mesny F."/>
            <person name="Miyauchi S."/>
            <person name="Thiergart T."/>
            <person name="Pickel B."/>
            <person name="Atanasova L."/>
            <person name="Karlsson M."/>
            <person name="Huettel B."/>
            <person name="Barry K.W."/>
            <person name="Haridas S."/>
            <person name="Chen C."/>
            <person name="Bauer D."/>
            <person name="Andreopoulos W."/>
            <person name="Pangilinan J."/>
            <person name="LaButti K."/>
            <person name="Riley R."/>
            <person name="Lipzen A."/>
            <person name="Clum A."/>
            <person name="Drula E."/>
            <person name="Henrissat B."/>
            <person name="Kohler A."/>
            <person name="Grigoriev I.V."/>
            <person name="Martin F.M."/>
            <person name="Hacquard S."/>
        </authorList>
    </citation>
    <scope>NUCLEOTIDE SEQUENCE</scope>
    <source>
        <strain evidence="2">MPI-SDFR-AT-0120</strain>
    </source>
</reference>
<dbReference type="EMBL" id="JAGMVJ010000004">
    <property type="protein sequence ID" value="KAH7091142.1"/>
    <property type="molecule type" value="Genomic_DNA"/>
</dbReference>
<dbReference type="InterPro" id="IPR006439">
    <property type="entry name" value="HAD-SF_hydro_IA"/>
</dbReference>
<gene>
    <name evidence="2" type="ORF">FB567DRAFT_266434</name>
</gene>
<name>A0A8K0RBS5_9PLEO</name>
<dbReference type="PANTHER" id="PTHR43611">
    <property type="entry name" value="ALPHA-D-GLUCOSE 1-PHOSPHATE PHOSPHATASE"/>
    <property type="match status" value="1"/>
</dbReference>
<feature type="region of interest" description="Disordered" evidence="1">
    <location>
        <begin position="20"/>
        <end position="54"/>
    </location>
</feature>
<evidence type="ECO:0000313" key="3">
    <source>
        <dbReference type="Proteomes" id="UP000813461"/>
    </source>
</evidence>
<evidence type="ECO:0000256" key="1">
    <source>
        <dbReference type="SAM" id="MobiDB-lite"/>
    </source>
</evidence>
<dbReference type="Gene3D" id="1.50.10.20">
    <property type="match status" value="1"/>
</dbReference>
<evidence type="ECO:0000313" key="2">
    <source>
        <dbReference type="EMBL" id="KAH7091142.1"/>
    </source>
</evidence>
<dbReference type="Gene3D" id="3.40.50.1000">
    <property type="entry name" value="HAD superfamily/HAD-like"/>
    <property type="match status" value="1"/>
</dbReference>
<dbReference type="AlphaFoldDB" id="A0A8K0RBS5"/>
<dbReference type="OrthoDB" id="2012566at2759"/>
<dbReference type="PANTHER" id="PTHR43611:SF3">
    <property type="entry name" value="FLAVIN MONONUCLEOTIDE HYDROLASE 1, CHLOROPLATIC"/>
    <property type="match status" value="1"/>
</dbReference>
<dbReference type="Gene3D" id="1.10.150.240">
    <property type="entry name" value="Putative phosphatase, domain 2"/>
    <property type="match status" value="1"/>
</dbReference>
<dbReference type="InterPro" id="IPR036412">
    <property type="entry name" value="HAD-like_sf"/>
</dbReference>
<dbReference type="Proteomes" id="UP000813461">
    <property type="component" value="Unassembled WGS sequence"/>
</dbReference>
<protein>
    <submittedName>
        <fullName evidence="2">HAD-like domain-containing protein</fullName>
    </submittedName>
</protein>
<dbReference type="SUPFAM" id="SSF48239">
    <property type="entry name" value="Terpenoid cyclases/Protein prenyltransferases"/>
    <property type="match status" value="1"/>
</dbReference>
<dbReference type="InterPro" id="IPR023198">
    <property type="entry name" value="PGP-like_dom2"/>
</dbReference>
<accession>A0A8K0RBS5</accession>
<dbReference type="InterPro" id="IPR008930">
    <property type="entry name" value="Terpenoid_cyclase/PrenylTrfase"/>
</dbReference>
<dbReference type="CDD" id="cd02603">
    <property type="entry name" value="HAD_sEH-N_like"/>
    <property type="match status" value="1"/>
</dbReference>
<proteinExistence type="predicted"/>
<dbReference type="NCBIfam" id="TIGR01509">
    <property type="entry name" value="HAD-SF-IA-v3"/>
    <property type="match status" value="1"/>
</dbReference>
<keyword evidence="3" id="KW-1185">Reference proteome</keyword>
<sequence length="551" mass="61725">MPNILSKLFCFRRSESRKNAEVEPSSPLPALSKTQTSSIAHSPIPEKKTSTTELPVDRAISSQQRTLILDLGDVLFHYSARHLTALSPSTFHAVILTPAWNEYECGRLTEDEVLEAIGKELSLEPDTIREAISQCRETLHVDHELYAQLKALKAEMNGNLKVYAMTNISGIDFGRLKAVLPSWDLFDAEFTSFEAGMIKPELGYYKHVIDSIGLTEPSSAIFVDDKVANVNAARSFGIHGIVFKSASEVMRQLRNQLYDPVTRARQFMKDNARNHVSQIEGGPEFRDVFSQFLIHKVLQDESIISLSPADASAAEVEEEIGKARREAKTWNYFIGPPVGTTKDFPEDVDDTATALLAFSPPASSANPVLDRFIANRHSRDGLVQTYFDEKRPRVCPVVLTNVVRVFYHYNRSADIQNEFQHIRNVLLNRAYVDGTAMYISAEPFLFFFSCLVAENPDAAELQALRESLALALRMRVGRRGDAFAVAVRVLACQSLGVWADSDIEHLKELQESDGGWEVGWVCRYGRTQKRIGSRGVITAYAIKALEQHARR</sequence>
<dbReference type="GO" id="GO:0016791">
    <property type="term" value="F:phosphatase activity"/>
    <property type="evidence" value="ECO:0007669"/>
    <property type="project" value="UniProtKB-ARBA"/>
</dbReference>
<dbReference type="InterPro" id="IPR023214">
    <property type="entry name" value="HAD_sf"/>
</dbReference>